<dbReference type="InterPro" id="IPR050708">
    <property type="entry name" value="T6SS_VgrG/RHS"/>
</dbReference>
<reference evidence="3 4" key="1">
    <citation type="submission" date="2017-07" db="EMBL/GenBank/DDBJ databases">
        <title>Paenibacillus herberti R33 genome sequencing and assembly.</title>
        <authorList>
            <person name="Su W."/>
        </authorList>
    </citation>
    <scope>NUCLEOTIDE SEQUENCE [LARGE SCALE GENOMIC DNA]</scope>
    <source>
        <strain evidence="3 4">R33</strain>
    </source>
</reference>
<comment type="caution">
    <text evidence="3">The sequence shown here is derived from an EMBL/GenBank/DDBJ whole genome shotgun (WGS) entry which is preliminary data.</text>
</comment>
<dbReference type="InterPro" id="IPR006530">
    <property type="entry name" value="YD"/>
</dbReference>
<accession>A0A229NU50</accession>
<dbReference type="Proteomes" id="UP000215145">
    <property type="component" value="Unassembled WGS sequence"/>
</dbReference>
<dbReference type="NCBIfam" id="TIGR01643">
    <property type="entry name" value="YD_repeat_2x"/>
    <property type="match status" value="2"/>
</dbReference>
<dbReference type="Pfam" id="PF25023">
    <property type="entry name" value="TEN_YD-shell"/>
    <property type="match status" value="1"/>
</dbReference>
<dbReference type="Gene3D" id="2.180.10.10">
    <property type="entry name" value="RHS repeat-associated core"/>
    <property type="match status" value="1"/>
</dbReference>
<dbReference type="OrthoDB" id="41445at2"/>
<dbReference type="NCBIfam" id="TIGR03696">
    <property type="entry name" value="Rhs_assc_core"/>
    <property type="match status" value="1"/>
</dbReference>
<proteinExistence type="predicted"/>
<feature type="domain" description="Teneurin-like YD-shell" evidence="2">
    <location>
        <begin position="133"/>
        <end position="422"/>
    </location>
</feature>
<dbReference type="RefSeq" id="WP_089526076.1">
    <property type="nucleotide sequence ID" value="NZ_NMUQ01000003.1"/>
</dbReference>
<evidence type="ECO:0000313" key="4">
    <source>
        <dbReference type="Proteomes" id="UP000215145"/>
    </source>
</evidence>
<evidence type="ECO:0000259" key="2">
    <source>
        <dbReference type="Pfam" id="PF25023"/>
    </source>
</evidence>
<evidence type="ECO:0000256" key="1">
    <source>
        <dbReference type="ARBA" id="ARBA00022737"/>
    </source>
</evidence>
<dbReference type="InterPro" id="IPR022385">
    <property type="entry name" value="Rhs_assc_core"/>
</dbReference>
<protein>
    <recommendedName>
        <fullName evidence="2">Teneurin-like YD-shell domain-containing protein</fullName>
    </recommendedName>
</protein>
<sequence>MDIKTAGEISWDYDYDTNGNLKSVNNNWRSFLYFDDGQVKQEVDRGNTKGYLYYDNNWLKSLTYSAPGSPASTLEYVYTDSGELKTLTKDKQSLITFHYNDTGSLTAADRANGISTAASYEAGKDQLRSYGTYQKDKTPIYEQTFTYDRNGNVETIQSQQGTVRYTYDEKDQLTKEVLADGTEISYTYDKLGNRTSKSILKAGQTTSTTYTFNNKGSQLSAVNGQAYSYDENGNLLSDGKNSYAYDVLDQLTEVKDTSGKVIFKASYDEQGRRIQTVTAKGTTNYFYEGNRVLYETDASNRITVRYIWDEEDNPVAMDGQTYSYHLNGHGDVVRLTDSTGNVVAAYEYDAWGNILQQSGAMAEANPYRYAEYQYDSATGLYYLMSRYYNPNLGRFISTDPAFGLPDHPVTLNDYSYAINNPVTLTDDNGELPFFLVPVFIIFVKVGGKWVAKQVVKKVAKKL</sequence>
<dbReference type="InterPro" id="IPR056823">
    <property type="entry name" value="TEN-like_YD-shell"/>
</dbReference>
<dbReference type="PANTHER" id="PTHR32305:SF15">
    <property type="entry name" value="PROTEIN RHSA-RELATED"/>
    <property type="match status" value="1"/>
</dbReference>
<keyword evidence="1" id="KW-0677">Repeat</keyword>
<organism evidence="3 4">
    <name type="scientific">Paenibacillus herberti</name>
    <dbReference type="NCBI Taxonomy" id="1619309"/>
    <lineage>
        <taxon>Bacteria</taxon>
        <taxon>Bacillati</taxon>
        <taxon>Bacillota</taxon>
        <taxon>Bacilli</taxon>
        <taxon>Bacillales</taxon>
        <taxon>Paenibacillaceae</taxon>
        <taxon>Paenibacillus</taxon>
    </lineage>
</organism>
<keyword evidence="4" id="KW-1185">Reference proteome</keyword>
<dbReference type="PANTHER" id="PTHR32305">
    <property type="match status" value="1"/>
</dbReference>
<evidence type="ECO:0000313" key="3">
    <source>
        <dbReference type="EMBL" id="OXM13368.1"/>
    </source>
</evidence>
<name>A0A229NU50_9BACL</name>
<dbReference type="AlphaFoldDB" id="A0A229NU50"/>
<dbReference type="EMBL" id="NMUQ01000003">
    <property type="protein sequence ID" value="OXM13368.1"/>
    <property type="molecule type" value="Genomic_DNA"/>
</dbReference>
<gene>
    <name evidence="3" type="ORF">CGZ75_20105</name>
</gene>